<dbReference type="EMBL" id="JALJOQ010000043">
    <property type="protein sequence ID" value="KAK9805435.1"/>
    <property type="molecule type" value="Genomic_DNA"/>
</dbReference>
<evidence type="ECO:0000313" key="7">
    <source>
        <dbReference type="EMBL" id="KAK9805435.1"/>
    </source>
</evidence>
<dbReference type="Proteomes" id="UP001465755">
    <property type="component" value="Unassembled WGS sequence"/>
</dbReference>
<dbReference type="AlphaFoldDB" id="A0AAW1P5Q8"/>
<dbReference type="Pfam" id="PF04112">
    <property type="entry name" value="Mak10"/>
    <property type="match status" value="1"/>
</dbReference>
<proteinExistence type="inferred from homology"/>
<organism evidence="7 8">
    <name type="scientific">Symbiochloris irregularis</name>
    <dbReference type="NCBI Taxonomy" id="706552"/>
    <lineage>
        <taxon>Eukaryota</taxon>
        <taxon>Viridiplantae</taxon>
        <taxon>Chlorophyta</taxon>
        <taxon>core chlorophytes</taxon>
        <taxon>Trebouxiophyceae</taxon>
        <taxon>Trebouxiales</taxon>
        <taxon>Trebouxiaceae</taxon>
        <taxon>Symbiochloris</taxon>
    </lineage>
</organism>
<dbReference type="InterPro" id="IPR007244">
    <property type="entry name" value="Naa35_N"/>
</dbReference>
<protein>
    <submittedName>
        <fullName evidence="7">Uncharacterized protein</fullName>
    </submittedName>
</protein>
<evidence type="ECO:0000256" key="3">
    <source>
        <dbReference type="ARBA" id="ARBA00022490"/>
    </source>
</evidence>
<evidence type="ECO:0000256" key="2">
    <source>
        <dbReference type="ARBA" id="ARBA00006289"/>
    </source>
</evidence>
<keyword evidence="3" id="KW-0963">Cytoplasm</keyword>
<feature type="domain" description="NAA35-like N-terminal" evidence="5">
    <location>
        <begin position="2"/>
        <end position="71"/>
    </location>
</feature>
<evidence type="ECO:0000259" key="6">
    <source>
        <dbReference type="Pfam" id="PF25789"/>
    </source>
</evidence>
<feature type="compositionally biased region" description="Basic residues" evidence="4">
    <location>
        <begin position="405"/>
        <end position="420"/>
    </location>
</feature>
<comment type="caution">
    <text evidence="7">The sequence shown here is derived from an EMBL/GenBank/DDBJ whole genome shotgun (WGS) entry which is preliminary data.</text>
</comment>
<evidence type="ECO:0000313" key="8">
    <source>
        <dbReference type="Proteomes" id="UP001465755"/>
    </source>
</evidence>
<feature type="region of interest" description="Disordered" evidence="4">
    <location>
        <begin position="397"/>
        <end position="420"/>
    </location>
</feature>
<evidence type="ECO:0000259" key="5">
    <source>
        <dbReference type="Pfam" id="PF04112"/>
    </source>
</evidence>
<dbReference type="InterPro" id="IPR057983">
    <property type="entry name" value="NAA35-like_N"/>
</dbReference>
<name>A0AAW1P5Q8_9CHLO</name>
<accession>A0AAW1P5Q8</accession>
<comment type="subcellular location">
    <subcellularLocation>
        <location evidence="1">Cytoplasm</location>
    </subcellularLocation>
</comment>
<evidence type="ECO:0000256" key="1">
    <source>
        <dbReference type="ARBA" id="ARBA00004496"/>
    </source>
</evidence>
<reference evidence="7 8" key="1">
    <citation type="journal article" date="2024" name="Nat. Commun.">
        <title>Phylogenomics reveals the evolutionary origins of lichenization in chlorophyte algae.</title>
        <authorList>
            <person name="Puginier C."/>
            <person name="Libourel C."/>
            <person name="Otte J."/>
            <person name="Skaloud P."/>
            <person name="Haon M."/>
            <person name="Grisel S."/>
            <person name="Petersen M."/>
            <person name="Berrin J.G."/>
            <person name="Delaux P.M."/>
            <person name="Dal Grande F."/>
            <person name="Keller J."/>
        </authorList>
    </citation>
    <scope>NUCLEOTIDE SEQUENCE [LARGE SCALE GENOMIC DNA]</scope>
    <source>
        <strain evidence="7 8">SAG 2036</strain>
    </source>
</reference>
<dbReference type="GO" id="GO:0031417">
    <property type="term" value="C:NatC complex"/>
    <property type="evidence" value="ECO:0007669"/>
    <property type="project" value="InterPro"/>
</dbReference>
<feature type="region of interest" description="Disordered" evidence="4">
    <location>
        <begin position="66"/>
        <end position="85"/>
    </location>
</feature>
<evidence type="ECO:0000256" key="4">
    <source>
        <dbReference type="SAM" id="MobiDB-lite"/>
    </source>
</evidence>
<dbReference type="PANTHER" id="PTHR21373">
    <property type="entry name" value="GLUCOSE REPRESSIBLE PROTEIN MAK10"/>
    <property type="match status" value="1"/>
</dbReference>
<gene>
    <name evidence="7" type="ORF">WJX73_006479</name>
</gene>
<keyword evidence="8" id="KW-1185">Reference proteome</keyword>
<feature type="domain" description="NAA35-like TPR repeats" evidence="6">
    <location>
        <begin position="331"/>
        <end position="590"/>
    </location>
</feature>
<sequence length="595" mass="65996">MAQEIGWWSGDTLAQTVFTCLYLLHPERLEQNSLLRAFCKASKATCSIVREIAQLGNVTREEDFLPQGPGLKLDQPPRDGAAPTVDSLTAAEERLAQAERVASSQQATPSGAASEPSHWEALRCRLRFRRLFIQILYKLHSATRPDYEAVMRLLPAALLELEHMQATQLADPSLRDDYTLGFDLEANRGHLGPAPPRIVTPIPLDKAWSYMRSMLQHLMLVCHLIKVESWQMLQGFLQSFAASQPGTIARSALHYGLTRPRSLGGPWSSTWALDADGMCLAVGLPHSVMSQLPEEVGVFLEQALILAQDYCRCMCLNHARGWDWRPDQGAQGLLGAWVERESAALQAQILLLGFDTQVYAAPDFCMVYWYCDYLFGILHLMSQQLLNSFPQPLQGLHGSSSSKAGSHKGGKKGTKNAKHGKQADQSVVLYNELCTGVLTTGEMAGALRSMSQGCAYMFLGLDMCGWLPTHPCVFNTLRQRYEQRFSFCHRLPVPEPLPHTKYQFAMQSAEGKPAMVFMAAQRAFQSAHAMLMQSEGQLDKEGHLEKIAMKNSLAASLLHRASERAASQDAPLPNFKPSWDFSLHPAFPVVGLKSS</sequence>
<dbReference type="Pfam" id="PF25789">
    <property type="entry name" value="TPR_NAA35"/>
    <property type="match status" value="1"/>
</dbReference>
<dbReference type="PANTHER" id="PTHR21373:SF0">
    <property type="entry name" value="N-ALPHA-ACETYLTRANSFERASE 35, NATC AUXILIARY SUBUNIT"/>
    <property type="match status" value="1"/>
</dbReference>
<comment type="similarity">
    <text evidence="2">Belongs to the MAK10 family.</text>
</comment>
<dbReference type="InterPro" id="IPR057982">
    <property type="entry name" value="TPR_NAA35"/>
</dbReference>